<dbReference type="Proteomes" id="UP001058974">
    <property type="component" value="Chromosome 3"/>
</dbReference>
<dbReference type="InterPro" id="IPR036047">
    <property type="entry name" value="F-box-like_dom_sf"/>
</dbReference>
<evidence type="ECO:0000313" key="3">
    <source>
        <dbReference type="Proteomes" id="UP001058974"/>
    </source>
</evidence>
<comment type="caution">
    <text evidence="2">The sequence shown here is derived from an EMBL/GenBank/DDBJ whole genome shotgun (WGS) entry which is preliminary data.</text>
</comment>
<proteinExistence type="predicted"/>
<dbReference type="Pfam" id="PF00646">
    <property type="entry name" value="F-box"/>
    <property type="match status" value="1"/>
</dbReference>
<dbReference type="Gramene" id="Psat03G0351300-T1">
    <property type="protein sequence ID" value="KAI5428550.1"/>
    <property type="gene ID" value="KIW84_033513"/>
</dbReference>
<dbReference type="InterPro" id="IPR001810">
    <property type="entry name" value="F-box_dom"/>
</dbReference>
<gene>
    <name evidence="2" type="ORF">KIW84_033513</name>
</gene>
<dbReference type="Pfam" id="PF07734">
    <property type="entry name" value="FBA_1"/>
    <property type="match status" value="1"/>
</dbReference>
<dbReference type="SUPFAM" id="SSF50965">
    <property type="entry name" value="Galactose oxidase, central domain"/>
    <property type="match status" value="1"/>
</dbReference>
<organism evidence="2 3">
    <name type="scientific">Pisum sativum</name>
    <name type="common">Garden pea</name>
    <name type="synonym">Lathyrus oleraceus</name>
    <dbReference type="NCBI Taxonomy" id="3888"/>
    <lineage>
        <taxon>Eukaryota</taxon>
        <taxon>Viridiplantae</taxon>
        <taxon>Streptophyta</taxon>
        <taxon>Embryophyta</taxon>
        <taxon>Tracheophyta</taxon>
        <taxon>Spermatophyta</taxon>
        <taxon>Magnoliopsida</taxon>
        <taxon>eudicotyledons</taxon>
        <taxon>Gunneridae</taxon>
        <taxon>Pentapetalae</taxon>
        <taxon>rosids</taxon>
        <taxon>fabids</taxon>
        <taxon>Fabales</taxon>
        <taxon>Fabaceae</taxon>
        <taxon>Papilionoideae</taxon>
        <taxon>50 kb inversion clade</taxon>
        <taxon>NPAAA clade</taxon>
        <taxon>Hologalegina</taxon>
        <taxon>IRL clade</taxon>
        <taxon>Fabeae</taxon>
        <taxon>Lathyrus</taxon>
    </lineage>
</organism>
<dbReference type="EMBL" id="JAMSHJ010000003">
    <property type="protein sequence ID" value="KAI5428550.1"/>
    <property type="molecule type" value="Genomic_DNA"/>
</dbReference>
<dbReference type="PANTHER" id="PTHR31672:SF13">
    <property type="entry name" value="F-BOX PROTEIN CPR30-LIKE"/>
    <property type="match status" value="1"/>
</dbReference>
<accession>A0A9D4Y0V6</accession>
<dbReference type="InterPro" id="IPR006527">
    <property type="entry name" value="F-box-assoc_dom_typ1"/>
</dbReference>
<dbReference type="InterPro" id="IPR017451">
    <property type="entry name" value="F-box-assoc_interact_dom"/>
</dbReference>
<sequence>MMVLPNDLITEVLSVLPVKSLLRFKCLSDPLNTLISDPAFVKLHLKRSKRQNLLFSFVKCHEAEISESAIYSWLDCNLVPYPIPRLLDNSSLTLFDGVNYYLNNKGCRRIIGSCNGLILLTGDFINHKGNVGEYRPIDYWFCVWNPATRRVSKNFGHFREYGSSSKHFFFAFGCDNSKDTYKVVSCCYDLYELTSDVKVLSLGDDVWRKVETFPVVRLLSDYVYMSETLNWLAIQNDDIGAEKIVIGSFDLRTETFNQYLLPRYFDEVSREAVFGVLEGCISFSYGYKETHFVIWQMKQFGVQDSWTRLLKVSYENLQIGYANSNLSSRYNFYVMPLFLLNDTLVLMSRQESQAIIYNWRDNRVKRTKVIAGNGIKDTGNSCYLSWEFSKDFVESLVPIF</sequence>
<dbReference type="Gramene" id="Psat3g106360.1">
    <property type="protein sequence ID" value="Psat3g106360.1.cds1"/>
    <property type="gene ID" value="Psat3g106360"/>
</dbReference>
<dbReference type="Gene3D" id="1.20.1280.50">
    <property type="match status" value="1"/>
</dbReference>
<dbReference type="OrthoDB" id="591557at2759"/>
<reference evidence="2 3" key="1">
    <citation type="journal article" date="2022" name="Nat. Genet.">
        <title>Improved pea reference genome and pan-genome highlight genomic features and evolutionary characteristics.</title>
        <authorList>
            <person name="Yang T."/>
            <person name="Liu R."/>
            <person name="Luo Y."/>
            <person name="Hu S."/>
            <person name="Wang D."/>
            <person name="Wang C."/>
            <person name="Pandey M.K."/>
            <person name="Ge S."/>
            <person name="Xu Q."/>
            <person name="Li N."/>
            <person name="Li G."/>
            <person name="Huang Y."/>
            <person name="Saxena R.K."/>
            <person name="Ji Y."/>
            <person name="Li M."/>
            <person name="Yan X."/>
            <person name="He Y."/>
            <person name="Liu Y."/>
            <person name="Wang X."/>
            <person name="Xiang C."/>
            <person name="Varshney R.K."/>
            <person name="Ding H."/>
            <person name="Gao S."/>
            <person name="Zong X."/>
        </authorList>
    </citation>
    <scope>NUCLEOTIDE SEQUENCE [LARGE SCALE GENOMIC DNA]</scope>
    <source>
        <strain evidence="2 3">cv. Zhongwan 6</strain>
    </source>
</reference>
<dbReference type="PANTHER" id="PTHR31672">
    <property type="entry name" value="BNACNNG10540D PROTEIN"/>
    <property type="match status" value="1"/>
</dbReference>
<dbReference type="NCBIfam" id="TIGR01640">
    <property type="entry name" value="F_box_assoc_1"/>
    <property type="match status" value="1"/>
</dbReference>
<keyword evidence="3" id="KW-1185">Reference proteome</keyword>
<dbReference type="InterPro" id="IPR050796">
    <property type="entry name" value="SCF_F-box_component"/>
</dbReference>
<feature type="domain" description="F-box" evidence="1">
    <location>
        <begin position="1"/>
        <end position="43"/>
    </location>
</feature>
<evidence type="ECO:0000259" key="1">
    <source>
        <dbReference type="PROSITE" id="PS50181"/>
    </source>
</evidence>
<name>A0A9D4Y0V6_PEA</name>
<dbReference type="PROSITE" id="PS50181">
    <property type="entry name" value="FBOX"/>
    <property type="match status" value="1"/>
</dbReference>
<dbReference type="InterPro" id="IPR011043">
    <property type="entry name" value="Gal_Oxase/kelch_b-propeller"/>
</dbReference>
<evidence type="ECO:0000313" key="2">
    <source>
        <dbReference type="EMBL" id="KAI5428550.1"/>
    </source>
</evidence>
<dbReference type="AlphaFoldDB" id="A0A9D4Y0V6"/>
<dbReference type="SUPFAM" id="SSF81383">
    <property type="entry name" value="F-box domain"/>
    <property type="match status" value="1"/>
</dbReference>
<protein>
    <recommendedName>
        <fullName evidence="1">F-box domain-containing protein</fullName>
    </recommendedName>
</protein>